<organism evidence="6">
    <name type="scientific">Nocardia globerula</name>
    <dbReference type="NCBI Taxonomy" id="1818"/>
    <lineage>
        <taxon>Bacteria</taxon>
        <taxon>Bacillati</taxon>
        <taxon>Actinomycetota</taxon>
        <taxon>Actinomycetes</taxon>
        <taxon>Mycobacteriales</taxon>
        <taxon>Nocardiaceae</taxon>
        <taxon>Nocardia</taxon>
    </lineage>
</organism>
<dbReference type="CDD" id="cd03224">
    <property type="entry name" value="ABC_TM1139_LivF_branched"/>
    <property type="match status" value="1"/>
</dbReference>
<evidence type="ECO:0000256" key="3">
    <source>
        <dbReference type="ARBA" id="ARBA00022741"/>
    </source>
</evidence>
<dbReference type="Gene3D" id="3.40.50.300">
    <property type="entry name" value="P-loop containing nucleotide triphosphate hydrolases"/>
    <property type="match status" value="1"/>
</dbReference>
<evidence type="ECO:0000256" key="5">
    <source>
        <dbReference type="ARBA" id="ARBA00022970"/>
    </source>
</evidence>
<dbReference type="InterPro" id="IPR003593">
    <property type="entry name" value="AAA+_ATPase"/>
</dbReference>
<comment type="similarity">
    <text evidence="1">Belongs to the ABC transporter superfamily.</text>
</comment>
<comment type="caution">
    <text evidence="6">The sequence shown here is derived from an EMBL/GenBank/DDBJ whole genome shotgun (WGS) entry which is preliminary data.</text>
</comment>
<dbReference type="GO" id="GO:0005524">
    <property type="term" value="F:ATP binding"/>
    <property type="evidence" value="ECO:0007669"/>
    <property type="project" value="UniProtKB-KW"/>
</dbReference>
<dbReference type="AlphaFoldDB" id="A0A652YR30"/>
<reference evidence="6" key="1">
    <citation type="submission" date="2019-07" db="EMBL/GenBank/DDBJ databases">
        <title>Genomic Encyclopedia of Type Strains, Phase IV (KMG-IV): sequencing the most valuable type-strain genomes for metagenomic binning, comparative biology and taxonomic classification.</title>
        <authorList>
            <person name="Goeker M."/>
        </authorList>
    </citation>
    <scope>NUCLEOTIDE SEQUENCE</scope>
    <source>
        <strain evidence="6">DSM 44596</strain>
    </source>
</reference>
<dbReference type="Pfam" id="PF00005">
    <property type="entry name" value="ABC_tran"/>
    <property type="match status" value="1"/>
</dbReference>
<dbReference type="PROSITE" id="PS00211">
    <property type="entry name" value="ABC_TRANSPORTER_1"/>
    <property type="match status" value="1"/>
</dbReference>
<evidence type="ECO:0000256" key="1">
    <source>
        <dbReference type="ARBA" id="ARBA00005417"/>
    </source>
</evidence>
<keyword evidence="4 6" id="KW-0067">ATP-binding</keyword>
<dbReference type="SUPFAM" id="SSF52540">
    <property type="entry name" value="P-loop containing nucleoside triphosphate hydrolases"/>
    <property type="match status" value="1"/>
</dbReference>
<evidence type="ECO:0000256" key="2">
    <source>
        <dbReference type="ARBA" id="ARBA00022448"/>
    </source>
</evidence>
<dbReference type="GO" id="GO:0015807">
    <property type="term" value="P:L-amino acid transport"/>
    <property type="evidence" value="ECO:0007669"/>
    <property type="project" value="TreeGrafter"/>
</dbReference>
<keyword evidence="2" id="KW-0813">Transport</keyword>
<dbReference type="PROSITE" id="PS50893">
    <property type="entry name" value="ABC_TRANSPORTER_2"/>
    <property type="match status" value="1"/>
</dbReference>
<proteinExistence type="inferred from homology"/>
<dbReference type="GO" id="GO:0015658">
    <property type="term" value="F:branched-chain amino acid transmembrane transporter activity"/>
    <property type="evidence" value="ECO:0007669"/>
    <property type="project" value="TreeGrafter"/>
</dbReference>
<accession>A0A652YR30</accession>
<protein>
    <submittedName>
        <fullName evidence="6">Amino acid/amide ABC transporter ATP-binding protein 2 (HAAT family)</fullName>
    </submittedName>
</protein>
<dbReference type="PANTHER" id="PTHR43820:SF4">
    <property type="entry name" value="HIGH-AFFINITY BRANCHED-CHAIN AMINO ACID TRANSPORT ATP-BINDING PROTEIN LIVF"/>
    <property type="match status" value="1"/>
</dbReference>
<dbReference type="InterPro" id="IPR017871">
    <property type="entry name" value="ABC_transporter-like_CS"/>
</dbReference>
<evidence type="ECO:0000313" key="6">
    <source>
        <dbReference type="EMBL" id="TYQ05004.1"/>
    </source>
</evidence>
<keyword evidence="5" id="KW-0029">Amino-acid transport</keyword>
<dbReference type="SMART" id="SM00382">
    <property type="entry name" value="AAA"/>
    <property type="match status" value="1"/>
</dbReference>
<gene>
    <name evidence="6" type="ORF">FNL38_103355</name>
</gene>
<dbReference type="PANTHER" id="PTHR43820">
    <property type="entry name" value="HIGH-AFFINITY BRANCHED-CHAIN AMINO ACID TRANSPORT ATP-BINDING PROTEIN LIVF"/>
    <property type="match status" value="1"/>
</dbReference>
<dbReference type="InterPro" id="IPR052156">
    <property type="entry name" value="BCAA_Transport_ATP-bd_LivF"/>
</dbReference>
<dbReference type="EMBL" id="VNIQ01000003">
    <property type="protein sequence ID" value="TYQ05004.1"/>
    <property type="molecule type" value="Genomic_DNA"/>
</dbReference>
<evidence type="ECO:0000256" key="4">
    <source>
        <dbReference type="ARBA" id="ARBA00022840"/>
    </source>
</evidence>
<sequence length="237" mass="25432">MSSFLEVRGLSARYGQLPVLHGVDLSVEQGEIVVLLGANGAGKTTTLRALCSLVSTSGSAIFDGTELVGKSTRSIVRRGVAMVPQGRGTFKDLTVLDNLYAGAYLRKGRAEISADIAMWFERFPRLAERREQKSGTLSGGEQQMLAVARAMMSRPRLLLLDEPSLGLAPLVVQELFNLLSTINKDLNTSMLVVEQSAELALAIADRGYVLEAGHTVLSGSATELQSHDGVRQAYLGL</sequence>
<dbReference type="InterPro" id="IPR027417">
    <property type="entry name" value="P-loop_NTPase"/>
</dbReference>
<dbReference type="InterPro" id="IPR003439">
    <property type="entry name" value="ABC_transporter-like_ATP-bd"/>
</dbReference>
<keyword evidence="3" id="KW-0547">Nucleotide-binding</keyword>
<dbReference type="GO" id="GO:0016887">
    <property type="term" value="F:ATP hydrolysis activity"/>
    <property type="evidence" value="ECO:0007669"/>
    <property type="project" value="InterPro"/>
</dbReference>
<name>A0A652YR30_NOCGL</name>